<dbReference type="Proteomes" id="UP001165121">
    <property type="component" value="Unassembled WGS sequence"/>
</dbReference>
<evidence type="ECO:0000313" key="2">
    <source>
        <dbReference type="Proteomes" id="UP001165121"/>
    </source>
</evidence>
<comment type="caution">
    <text evidence="1">The sequence shown here is derived from an EMBL/GenBank/DDBJ whole genome shotgun (WGS) entry which is preliminary data.</text>
</comment>
<name>A0A9W6XLY6_9STRA</name>
<evidence type="ECO:0000313" key="1">
    <source>
        <dbReference type="EMBL" id="GMF41175.1"/>
    </source>
</evidence>
<accession>A0A9W6XLY6</accession>
<dbReference type="AlphaFoldDB" id="A0A9W6XLY6"/>
<gene>
    <name evidence="1" type="ORF">Pfra01_001292700</name>
</gene>
<sequence>MMSTFGQCIRQQLPSSLFKELMEGNITTRPISTEIFRCLPEDSLTTSLYELAQILSSLSCFAKTRCPFGPIALVTNTRAIVLETTPYIQLLRVLPRSSNSVSINIEFKLNKDHIVTTKPISFISSDRQVENIIEETIGVDVTVTSLSGNSAGSEWSLEIRYHNIFLSPDSFTMNAAIDGTSIGSAAIMQVVMDGGVSGWVDVDFVVVGGASRWINVDFILIGGLPGWINVNFVVV</sequence>
<protein>
    <submittedName>
        <fullName evidence="1">Unnamed protein product</fullName>
    </submittedName>
</protein>
<reference evidence="1" key="1">
    <citation type="submission" date="2023-04" db="EMBL/GenBank/DDBJ databases">
        <title>Phytophthora fragariaefolia NBRC 109709.</title>
        <authorList>
            <person name="Ichikawa N."/>
            <person name="Sato H."/>
            <person name="Tonouchi N."/>
        </authorList>
    </citation>
    <scope>NUCLEOTIDE SEQUENCE</scope>
    <source>
        <strain evidence="1">NBRC 109709</strain>
    </source>
</reference>
<dbReference type="EMBL" id="BSXT01001321">
    <property type="protein sequence ID" value="GMF41175.1"/>
    <property type="molecule type" value="Genomic_DNA"/>
</dbReference>
<organism evidence="1 2">
    <name type="scientific">Phytophthora fragariaefolia</name>
    <dbReference type="NCBI Taxonomy" id="1490495"/>
    <lineage>
        <taxon>Eukaryota</taxon>
        <taxon>Sar</taxon>
        <taxon>Stramenopiles</taxon>
        <taxon>Oomycota</taxon>
        <taxon>Peronosporomycetes</taxon>
        <taxon>Peronosporales</taxon>
        <taxon>Peronosporaceae</taxon>
        <taxon>Phytophthora</taxon>
    </lineage>
</organism>
<keyword evidence="2" id="KW-1185">Reference proteome</keyword>
<proteinExistence type="predicted"/>